<evidence type="ECO:0000259" key="8">
    <source>
        <dbReference type="Pfam" id="PF00892"/>
    </source>
</evidence>
<dbReference type="InterPro" id="IPR037185">
    <property type="entry name" value="EmrE-like"/>
</dbReference>
<feature type="transmembrane region" description="Helical" evidence="7">
    <location>
        <begin position="103"/>
        <end position="122"/>
    </location>
</feature>
<organism evidence="9 10">
    <name type="scientific">Trebonia kvetii</name>
    <dbReference type="NCBI Taxonomy" id="2480626"/>
    <lineage>
        <taxon>Bacteria</taxon>
        <taxon>Bacillati</taxon>
        <taxon>Actinomycetota</taxon>
        <taxon>Actinomycetes</taxon>
        <taxon>Streptosporangiales</taxon>
        <taxon>Treboniaceae</taxon>
        <taxon>Trebonia</taxon>
    </lineage>
</organism>
<protein>
    <submittedName>
        <fullName evidence="9">DMT family transporter</fullName>
    </submittedName>
</protein>
<dbReference type="SUPFAM" id="SSF103481">
    <property type="entry name" value="Multidrug resistance efflux transporter EmrE"/>
    <property type="match status" value="1"/>
</dbReference>
<feature type="transmembrane region" description="Helical" evidence="7">
    <location>
        <begin position="134"/>
        <end position="154"/>
    </location>
</feature>
<comment type="subcellular location">
    <subcellularLocation>
        <location evidence="1">Membrane</location>
        <topology evidence="1">Multi-pass membrane protein</topology>
    </subcellularLocation>
</comment>
<feature type="transmembrane region" description="Helical" evidence="7">
    <location>
        <begin position="12"/>
        <end position="38"/>
    </location>
</feature>
<feature type="transmembrane region" description="Helical" evidence="7">
    <location>
        <begin position="44"/>
        <end position="64"/>
    </location>
</feature>
<feature type="compositionally biased region" description="Basic residues" evidence="6">
    <location>
        <begin position="302"/>
        <end position="313"/>
    </location>
</feature>
<dbReference type="InterPro" id="IPR000620">
    <property type="entry name" value="EamA_dom"/>
</dbReference>
<evidence type="ECO:0000256" key="7">
    <source>
        <dbReference type="SAM" id="Phobius"/>
    </source>
</evidence>
<dbReference type="EMBL" id="RPFW01000002">
    <property type="protein sequence ID" value="TVZ05092.1"/>
    <property type="molecule type" value="Genomic_DNA"/>
</dbReference>
<dbReference type="PANTHER" id="PTHR32322">
    <property type="entry name" value="INNER MEMBRANE TRANSPORTER"/>
    <property type="match status" value="1"/>
</dbReference>
<feature type="region of interest" description="Disordered" evidence="6">
    <location>
        <begin position="298"/>
        <end position="358"/>
    </location>
</feature>
<evidence type="ECO:0000313" key="9">
    <source>
        <dbReference type="EMBL" id="TVZ05092.1"/>
    </source>
</evidence>
<dbReference type="RefSeq" id="WP_145852797.1">
    <property type="nucleotide sequence ID" value="NZ_RPFW01000002.1"/>
</dbReference>
<dbReference type="Proteomes" id="UP000460272">
    <property type="component" value="Unassembled WGS sequence"/>
</dbReference>
<dbReference type="PANTHER" id="PTHR32322:SF2">
    <property type="entry name" value="EAMA DOMAIN-CONTAINING PROTEIN"/>
    <property type="match status" value="1"/>
</dbReference>
<proteinExistence type="inferred from homology"/>
<feature type="domain" description="EamA" evidence="8">
    <location>
        <begin position="15"/>
        <end position="125"/>
    </location>
</feature>
<keyword evidence="4 7" id="KW-1133">Transmembrane helix</keyword>
<keyword evidence="5 7" id="KW-0472">Membrane</keyword>
<dbReference type="InterPro" id="IPR050638">
    <property type="entry name" value="AA-Vitamin_Transporters"/>
</dbReference>
<comment type="similarity">
    <text evidence="2">Belongs to the EamA transporter family.</text>
</comment>
<feature type="transmembrane region" description="Helical" evidence="7">
    <location>
        <begin position="190"/>
        <end position="210"/>
    </location>
</feature>
<evidence type="ECO:0000256" key="6">
    <source>
        <dbReference type="SAM" id="MobiDB-lite"/>
    </source>
</evidence>
<evidence type="ECO:0000256" key="1">
    <source>
        <dbReference type="ARBA" id="ARBA00004141"/>
    </source>
</evidence>
<evidence type="ECO:0000256" key="2">
    <source>
        <dbReference type="ARBA" id="ARBA00007362"/>
    </source>
</evidence>
<accession>A0A6P2C122</accession>
<dbReference type="Pfam" id="PF00892">
    <property type="entry name" value="EamA"/>
    <property type="match status" value="2"/>
</dbReference>
<evidence type="ECO:0000256" key="3">
    <source>
        <dbReference type="ARBA" id="ARBA00022692"/>
    </source>
</evidence>
<dbReference type="OrthoDB" id="9784288at2"/>
<evidence type="ECO:0000256" key="4">
    <source>
        <dbReference type="ARBA" id="ARBA00022989"/>
    </source>
</evidence>
<feature type="transmembrane region" description="Helical" evidence="7">
    <location>
        <begin position="160"/>
        <end position="178"/>
    </location>
</feature>
<feature type="domain" description="EamA" evidence="8">
    <location>
        <begin position="160"/>
        <end position="292"/>
    </location>
</feature>
<feature type="transmembrane region" description="Helical" evidence="7">
    <location>
        <begin position="76"/>
        <end position="97"/>
    </location>
</feature>
<comment type="caution">
    <text evidence="9">The sequence shown here is derived from an EMBL/GenBank/DDBJ whole genome shotgun (WGS) entry which is preliminary data.</text>
</comment>
<feature type="transmembrane region" description="Helical" evidence="7">
    <location>
        <begin position="222"/>
        <end position="243"/>
    </location>
</feature>
<keyword evidence="10" id="KW-1185">Reference proteome</keyword>
<reference evidence="9 10" key="1">
    <citation type="submission" date="2018-11" db="EMBL/GenBank/DDBJ databases">
        <title>Trebonia kvetii gen.nov., sp.nov., a novel acidophilic actinobacterium, and proposal of the new actinobacterial family Treboniaceae fam. nov.</title>
        <authorList>
            <person name="Rapoport D."/>
            <person name="Sagova-Mareckova M."/>
            <person name="Sedlacek I."/>
            <person name="Provaznik J."/>
            <person name="Kralova S."/>
            <person name="Pavlinic D."/>
            <person name="Benes V."/>
            <person name="Kopecky J."/>
        </authorList>
    </citation>
    <scope>NUCLEOTIDE SEQUENCE [LARGE SCALE GENOMIC DNA]</scope>
    <source>
        <strain evidence="9 10">15Tr583</strain>
    </source>
</reference>
<name>A0A6P2C122_9ACTN</name>
<dbReference type="AlphaFoldDB" id="A0A6P2C122"/>
<dbReference type="GO" id="GO:0016020">
    <property type="term" value="C:membrane"/>
    <property type="evidence" value="ECO:0007669"/>
    <property type="project" value="UniProtKB-SubCell"/>
</dbReference>
<evidence type="ECO:0000256" key="5">
    <source>
        <dbReference type="ARBA" id="ARBA00023136"/>
    </source>
</evidence>
<sequence>MKDNDSAIHSESVAIGGLLAAAGVLCFSFTFPATAWALQGFGPWAITGLRGVLAAVLAGACLAIRRVPLPRRAEWPGLLVVAVGCVVIFPLLSTLALRTASTAHAAVVIGVLPLATAAFGALRGGALRGPGRAFWLAALAGAAVVAAFTLQQGAGRPGPADLYLLGALVTCAAGYAEGGRLARRMPGWQVIAWAVLAALPVTALTCALALPAEPVRWTFHGIAGLAYVAAVSQFGGFVVWYGGLAALGVPRASQLQLAQPLLTLVWSVLILGERLSPAAPVAAVAVIGCIAVTQRTEGARTSRNRGPGRRRKSAAGTPGGTETLSGRADIPGHAVAAEQARSHGASAALGAAPQSRRA</sequence>
<keyword evidence="3 7" id="KW-0812">Transmembrane</keyword>
<gene>
    <name evidence="9" type="ORF">EAS64_10785</name>
</gene>
<evidence type="ECO:0000313" key="10">
    <source>
        <dbReference type="Proteomes" id="UP000460272"/>
    </source>
</evidence>